<proteinExistence type="predicted"/>
<accession>A0A2J5NQ93</accession>
<keyword evidence="1" id="KW-0812">Transmembrane</keyword>
<gene>
    <name evidence="2" type="ORF">CWN49_36060</name>
</gene>
<organism evidence="2 3">
    <name type="scientific">Klebsiella michiganensis</name>
    <dbReference type="NCBI Taxonomy" id="1134687"/>
    <lineage>
        <taxon>Bacteria</taxon>
        <taxon>Pseudomonadati</taxon>
        <taxon>Pseudomonadota</taxon>
        <taxon>Gammaproteobacteria</taxon>
        <taxon>Enterobacterales</taxon>
        <taxon>Enterobacteriaceae</taxon>
        <taxon>Klebsiella/Raoultella group</taxon>
        <taxon>Klebsiella</taxon>
    </lineage>
</organism>
<dbReference type="EMBL" id="PIDR01002121">
    <property type="protein sequence ID" value="PLO55966.1"/>
    <property type="molecule type" value="Genomic_DNA"/>
</dbReference>
<feature type="transmembrane region" description="Helical" evidence="1">
    <location>
        <begin position="21"/>
        <end position="44"/>
    </location>
</feature>
<name>A0A2J5NQ93_9ENTR</name>
<feature type="non-terminal residue" evidence="2">
    <location>
        <position position="45"/>
    </location>
</feature>
<evidence type="ECO:0000313" key="3">
    <source>
        <dbReference type="Proteomes" id="UP000234667"/>
    </source>
</evidence>
<evidence type="ECO:0000313" key="2">
    <source>
        <dbReference type="EMBL" id="PLO55966.1"/>
    </source>
</evidence>
<dbReference type="Proteomes" id="UP000234667">
    <property type="component" value="Unassembled WGS sequence"/>
</dbReference>
<dbReference type="AlphaFoldDB" id="A0A2J5NQ93"/>
<reference evidence="2 3" key="1">
    <citation type="submission" date="2017-11" db="EMBL/GenBank/DDBJ databases">
        <authorList>
            <person name="Han C.G."/>
        </authorList>
    </citation>
    <scope>NUCLEOTIDE SEQUENCE [LARGE SCALE GENOMIC DNA]</scope>
    <source>
        <strain evidence="2 3">A10</strain>
    </source>
</reference>
<keyword evidence="1" id="KW-0472">Membrane</keyword>
<protein>
    <submittedName>
        <fullName evidence="2">HlyD family secretion protein</fullName>
    </submittedName>
</protein>
<reference evidence="2 3" key="2">
    <citation type="submission" date="2018-01" db="EMBL/GenBank/DDBJ databases">
        <title>Genomic study of Klebsiella pneumoniae.</title>
        <authorList>
            <person name="Yang Y."/>
            <person name="Bicalho R."/>
        </authorList>
    </citation>
    <scope>NUCLEOTIDE SEQUENCE [LARGE SCALE GENOMIC DNA]</scope>
    <source>
        <strain evidence="2 3">A10</strain>
    </source>
</reference>
<sequence length="45" mass="5151">MLKNIYRKEAIEYKKIHWKGKALLLAGIPAWLVTLLASLFLIALV</sequence>
<comment type="caution">
    <text evidence="2">The sequence shown here is derived from an EMBL/GenBank/DDBJ whole genome shotgun (WGS) entry which is preliminary data.</text>
</comment>
<keyword evidence="1" id="KW-1133">Transmembrane helix</keyword>
<evidence type="ECO:0000256" key="1">
    <source>
        <dbReference type="SAM" id="Phobius"/>
    </source>
</evidence>